<keyword evidence="3" id="KW-1185">Reference proteome</keyword>
<reference evidence="2" key="2">
    <citation type="submission" date="2025-08" db="UniProtKB">
        <authorList>
            <consortium name="Ensembl"/>
        </authorList>
    </citation>
    <scope>IDENTIFICATION</scope>
</reference>
<dbReference type="Proteomes" id="UP000007875">
    <property type="component" value="Unassembled WGS sequence"/>
</dbReference>
<feature type="compositionally biased region" description="Basic and acidic residues" evidence="1">
    <location>
        <begin position="113"/>
        <end position="135"/>
    </location>
</feature>
<protein>
    <submittedName>
        <fullName evidence="2">Uncharacterized protein</fullName>
    </submittedName>
</protein>
<name>H2ZIK1_CIOSA</name>
<accession>H2ZIK1</accession>
<dbReference type="GeneTree" id="ENSGT00390000014239"/>
<reference evidence="3" key="1">
    <citation type="submission" date="2003-08" db="EMBL/GenBank/DDBJ databases">
        <authorList>
            <person name="Birren B."/>
            <person name="Nusbaum C."/>
            <person name="Abebe A."/>
            <person name="Abouelleil A."/>
            <person name="Adekoya E."/>
            <person name="Ait-zahra M."/>
            <person name="Allen N."/>
            <person name="Allen T."/>
            <person name="An P."/>
            <person name="Anderson M."/>
            <person name="Anderson S."/>
            <person name="Arachchi H."/>
            <person name="Armbruster J."/>
            <person name="Bachantsang P."/>
            <person name="Baldwin J."/>
            <person name="Barry A."/>
            <person name="Bayul T."/>
            <person name="Blitshsteyn B."/>
            <person name="Bloom T."/>
            <person name="Blye J."/>
            <person name="Boguslavskiy L."/>
            <person name="Borowsky M."/>
            <person name="Boukhgalter B."/>
            <person name="Brunache A."/>
            <person name="Butler J."/>
            <person name="Calixte N."/>
            <person name="Calvo S."/>
            <person name="Camarata J."/>
            <person name="Campo K."/>
            <person name="Chang J."/>
            <person name="Cheshatsang Y."/>
            <person name="Citroen M."/>
            <person name="Collymore A."/>
            <person name="Considine T."/>
            <person name="Cook A."/>
            <person name="Cooke P."/>
            <person name="Corum B."/>
            <person name="Cuomo C."/>
            <person name="David R."/>
            <person name="Dawoe T."/>
            <person name="Degray S."/>
            <person name="Dodge S."/>
            <person name="Dooley K."/>
            <person name="Dorje P."/>
            <person name="Dorjee K."/>
            <person name="Dorris L."/>
            <person name="Duffey N."/>
            <person name="Dupes A."/>
            <person name="Elkins T."/>
            <person name="Engels R."/>
            <person name="Erickson J."/>
            <person name="Farina A."/>
            <person name="Faro S."/>
            <person name="Ferreira P."/>
            <person name="Fischer H."/>
            <person name="Fitzgerald M."/>
            <person name="Foley K."/>
            <person name="Gage D."/>
            <person name="Galagan J."/>
            <person name="Gearin G."/>
            <person name="Gnerre S."/>
            <person name="Gnirke A."/>
            <person name="Goyette A."/>
            <person name="Graham J."/>
            <person name="Grandbois E."/>
            <person name="Gyaltsen K."/>
            <person name="Hafez N."/>
            <person name="Hagopian D."/>
            <person name="Hagos B."/>
            <person name="Hall J."/>
            <person name="Hatcher B."/>
            <person name="Heller A."/>
            <person name="Higgins H."/>
            <person name="Honan T."/>
            <person name="Horn A."/>
            <person name="Houde N."/>
            <person name="Hughes L."/>
            <person name="Hulme W."/>
            <person name="Husby E."/>
            <person name="Iliev I."/>
            <person name="Jaffe D."/>
            <person name="Jones C."/>
            <person name="Kamal M."/>
            <person name="Kamat A."/>
            <person name="Kamvysselis M."/>
            <person name="Karlsson E."/>
            <person name="Kells C."/>
            <person name="Kieu A."/>
            <person name="Kisner P."/>
            <person name="Kodira C."/>
            <person name="Kulbokas E."/>
            <person name="Labutti K."/>
            <person name="Lama D."/>
            <person name="Landers T."/>
            <person name="Leger J."/>
            <person name="Levine S."/>
            <person name="Lewis D."/>
            <person name="Lewis T."/>
            <person name="Lindblad-toh K."/>
            <person name="Liu X."/>
            <person name="Lokyitsang T."/>
            <person name="Lokyitsang Y."/>
            <person name="Lucien O."/>
            <person name="Lui A."/>
            <person name="Ma L.J."/>
            <person name="Mabbitt R."/>
            <person name="Macdonald J."/>
            <person name="Maclean C."/>
            <person name="Major J."/>
            <person name="Manning J."/>
            <person name="Marabella R."/>
            <person name="Maru K."/>
            <person name="Matthews C."/>
            <person name="Mauceli E."/>
            <person name="Mccarthy M."/>
            <person name="Mcdonough S."/>
            <person name="Mcghee T."/>
            <person name="Meldrim J."/>
            <person name="Meneus L."/>
            <person name="Mesirov J."/>
            <person name="Mihalev A."/>
            <person name="Mihova T."/>
            <person name="Mikkelsen T."/>
            <person name="Mlenga V."/>
            <person name="Moru K."/>
            <person name="Mozes J."/>
            <person name="Mulrain L."/>
            <person name="Munson G."/>
            <person name="Naylor J."/>
            <person name="Newes C."/>
            <person name="Nguyen C."/>
            <person name="Nguyen N."/>
            <person name="Nguyen T."/>
            <person name="Nicol R."/>
            <person name="Nielsen C."/>
            <person name="Nizzari M."/>
            <person name="Norbu C."/>
            <person name="Norbu N."/>
            <person name="O'donnell P."/>
            <person name="Okoawo O."/>
            <person name="O'leary S."/>
            <person name="Omotosho B."/>
            <person name="O'neill K."/>
            <person name="Osman S."/>
            <person name="Parker S."/>
            <person name="Perrin D."/>
            <person name="Phunkhang P."/>
            <person name="Piqani B."/>
            <person name="Purcell S."/>
            <person name="Rachupka T."/>
            <person name="Ramasamy U."/>
            <person name="Rameau R."/>
            <person name="Ray V."/>
            <person name="Raymond C."/>
            <person name="Retta R."/>
            <person name="Richardson S."/>
            <person name="Rise C."/>
            <person name="Rodriguez J."/>
            <person name="Rogers J."/>
            <person name="Rogov P."/>
            <person name="Rutman M."/>
            <person name="Schupbach R."/>
            <person name="Seaman C."/>
            <person name="Settipalli S."/>
            <person name="Sharpe T."/>
            <person name="Sheridan J."/>
            <person name="Sherpa N."/>
            <person name="Shi J."/>
            <person name="Smirnov S."/>
            <person name="Smith C."/>
            <person name="Sougnez C."/>
            <person name="Spencer B."/>
            <person name="Stalker J."/>
            <person name="Stange-thomann N."/>
            <person name="Stavropoulos S."/>
            <person name="Stetson K."/>
            <person name="Stone C."/>
            <person name="Stone S."/>
            <person name="Stubbs M."/>
            <person name="Talamas J."/>
            <person name="Tchuinga P."/>
            <person name="Tenzing P."/>
            <person name="Tesfaye S."/>
            <person name="Theodore J."/>
            <person name="Thoulutsang Y."/>
            <person name="Topham K."/>
            <person name="Towey S."/>
            <person name="Tsamla T."/>
            <person name="Tsomo N."/>
            <person name="Vallee D."/>
            <person name="Vassiliev H."/>
            <person name="Venkataraman V."/>
            <person name="Vinson J."/>
            <person name="Vo A."/>
            <person name="Wade C."/>
            <person name="Wang S."/>
            <person name="Wangchuk T."/>
            <person name="Wangdi T."/>
            <person name="Whittaker C."/>
            <person name="Wilkinson J."/>
            <person name="Wu Y."/>
            <person name="Wyman D."/>
            <person name="Yadav S."/>
            <person name="Yang S."/>
            <person name="Yang X."/>
            <person name="Yeager S."/>
            <person name="Yee E."/>
            <person name="Young G."/>
            <person name="Zainoun J."/>
            <person name="Zembeck L."/>
            <person name="Zimmer A."/>
            <person name="Zody M."/>
            <person name="Lander E."/>
        </authorList>
    </citation>
    <scope>NUCLEOTIDE SEQUENCE [LARGE SCALE GENOMIC DNA]</scope>
</reference>
<dbReference type="OMA" id="PTKHADP"/>
<dbReference type="HOGENOM" id="CLU_126067_0_0_1"/>
<feature type="compositionally biased region" description="Polar residues" evidence="1">
    <location>
        <begin position="81"/>
        <end position="90"/>
    </location>
</feature>
<reference evidence="2" key="3">
    <citation type="submission" date="2025-09" db="UniProtKB">
        <authorList>
            <consortium name="Ensembl"/>
        </authorList>
    </citation>
    <scope>IDENTIFICATION</scope>
</reference>
<evidence type="ECO:0000256" key="1">
    <source>
        <dbReference type="SAM" id="MobiDB-lite"/>
    </source>
</evidence>
<dbReference type="AlphaFoldDB" id="H2ZIK1"/>
<evidence type="ECO:0000313" key="3">
    <source>
        <dbReference type="Proteomes" id="UP000007875"/>
    </source>
</evidence>
<organism evidence="2 3">
    <name type="scientific">Ciona savignyi</name>
    <name type="common">Pacific transparent sea squirt</name>
    <dbReference type="NCBI Taxonomy" id="51511"/>
    <lineage>
        <taxon>Eukaryota</taxon>
        <taxon>Metazoa</taxon>
        <taxon>Chordata</taxon>
        <taxon>Tunicata</taxon>
        <taxon>Ascidiacea</taxon>
        <taxon>Phlebobranchia</taxon>
        <taxon>Cionidae</taxon>
        <taxon>Ciona</taxon>
    </lineage>
</organism>
<dbReference type="InParanoid" id="H2ZIK1"/>
<evidence type="ECO:0000313" key="2">
    <source>
        <dbReference type="Ensembl" id="ENSCSAVP00000017417.1"/>
    </source>
</evidence>
<dbReference type="Ensembl" id="ENSCSAVT00000017608.1">
    <property type="protein sequence ID" value="ENSCSAVP00000017417.1"/>
    <property type="gene ID" value="ENSCSAVG00000010258.1"/>
</dbReference>
<proteinExistence type="predicted"/>
<sequence>MNPNEKQSVPVVYVGNDDVVQHIKGIGPKKKTDAKVAQFAANQLAQSFGKPGKENRKNAADAVVSKSARKKKVKLDEPAIPQTTGNNHEAATNDKMKLFSFKTPKKSKQMSKFAEESARKSRAEKKAISHDEGSVKKKTSKSS</sequence>
<feature type="region of interest" description="Disordered" evidence="1">
    <location>
        <begin position="47"/>
        <end position="143"/>
    </location>
</feature>